<dbReference type="PANTHER" id="PTHR30349">
    <property type="entry name" value="PHAGE INTEGRASE-RELATED"/>
    <property type="match status" value="1"/>
</dbReference>
<sequence>MSKLSSWDDNPVKAFEAFVVSLDFADTAKRLPADGKLKTVSKQSVTIYTYMFRNFCNWMTEQGKRFSTVDQADLRRFIDRADEDGRIINSKIAHRYLRLLERCYQHLEAEPNPAREAILATRPADYLRDEPTRALSDEQLRRFFDALPSTPVRVRRVTPFDGWKRRRDRAMQLTIALAGLRVAETIGLLLGEVGQQADLDGAIELTITPRQKHETSHEHVALLPREGAAELQAWLKERAAMGIPGEFVFPANVEGRKMIKKTVYMQVRATFERAGIDLSRAGGRTLRNTFAQRKLAEGATPDELKDTLGLALERSAADYQYARVKPDPGQ</sequence>
<keyword evidence="9" id="KW-1185">Reference proteome</keyword>
<dbReference type="Pfam" id="PF00589">
    <property type="entry name" value="Phage_integrase"/>
    <property type="match status" value="1"/>
</dbReference>
<dbReference type="PROSITE" id="PS51900">
    <property type="entry name" value="CB"/>
    <property type="match status" value="1"/>
</dbReference>
<evidence type="ECO:0000256" key="4">
    <source>
        <dbReference type="ARBA" id="ARBA00023172"/>
    </source>
</evidence>
<keyword evidence="3 5" id="KW-0238">DNA-binding</keyword>
<proteinExistence type="inferred from homology"/>
<dbReference type="EMBL" id="AP026966">
    <property type="protein sequence ID" value="BDT59089.1"/>
    <property type="molecule type" value="Genomic_DNA"/>
</dbReference>
<evidence type="ECO:0000256" key="1">
    <source>
        <dbReference type="ARBA" id="ARBA00008857"/>
    </source>
</evidence>
<gene>
    <name evidence="8" type="ORF">MasN3_25830</name>
</gene>
<evidence type="ECO:0000256" key="5">
    <source>
        <dbReference type="PROSITE-ProRule" id="PRU01248"/>
    </source>
</evidence>
<feature type="domain" description="Tyr recombinase" evidence="6">
    <location>
        <begin position="130"/>
        <end position="330"/>
    </location>
</feature>
<protein>
    <submittedName>
        <fullName evidence="8">Integrase</fullName>
    </submittedName>
</protein>
<dbReference type="InterPro" id="IPR013762">
    <property type="entry name" value="Integrase-like_cat_sf"/>
</dbReference>
<organism evidence="8 9">
    <name type="scientific">Massilia varians</name>
    <dbReference type="NCBI Taxonomy" id="457921"/>
    <lineage>
        <taxon>Bacteria</taxon>
        <taxon>Pseudomonadati</taxon>
        <taxon>Pseudomonadota</taxon>
        <taxon>Betaproteobacteria</taxon>
        <taxon>Burkholderiales</taxon>
        <taxon>Oxalobacteraceae</taxon>
        <taxon>Telluria group</taxon>
        <taxon>Massilia</taxon>
    </lineage>
</organism>
<dbReference type="CDD" id="cd00397">
    <property type="entry name" value="DNA_BRE_C"/>
    <property type="match status" value="1"/>
</dbReference>
<dbReference type="SUPFAM" id="SSF56349">
    <property type="entry name" value="DNA breaking-rejoining enzymes"/>
    <property type="match status" value="1"/>
</dbReference>
<dbReference type="InterPro" id="IPR010998">
    <property type="entry name" value="Integrase_recombinase_N"/>
</dbReference>
<evidence type="ECO:0000313" key="9">
    <source>
        <dbReference type="Proteomes" id="UP001163336"/>
    </source>
</evidence>
<evidence type="ECO:0000259" key="6">
    <source>
        <dbReference type="PROSITE" id="PS51898"/>
    </source>
</evidence>
<dbReference type="PANTHER" id="PTHR30349:SF41">
    <property type="entry name" value="INTEGRASE_RECOMBINASE PROTEIN MJ0367-RELATED"/>
    <property type="match status" value="1"/>
</dbReference>
<comment type="similarity">
    <text evidence="1">Belongs to the 'phage' integrase family.</text>
</comment>
<dbReference type="Gene3D" id="1.10.150.130">
    <property type="match status" value="1"/>
</dbReference>
<dbReference type="InterPro" id="IPR002104">
    <property type="entry name" value="Integrase_catalytic"/>
</dbReference>
<dbReference type="InterPro" id="IPR044068">
    <property type="entry name" value="CB"/>
</dbReference>
<dbReference type="InterPro" id="IPR050090">
    <property type="entry name" value="Tyrosine_recombinase_XerCD"/>
</dbReference>
<dbReference type="RefSeq" id="WP_281907636.1">
    <property type="nucleotide sequence ID" value="NZ_AP026966.1"/>
</dbReference>
<dbReference type="PROSITE" id="PS51898">
    <property type="entry name" value="TYR_RECOMBINASE"/>
    <property type="match status" value="1"/>
</dbReference>
<evidence type="ECO:0000256" key="2">
    <source>
        <dbReference type="ARBA" id="ARBA00022908"/>
    </source>
</evidence>
<feature type="domain" description="Core-binding (CB)" evidence="7">
    <location>
        <begin position="22"/>
        <end position="108"/>
    </location>
</feature>
<evidence type="ECO:0000256" key="3">
    <source>
        <dbReference type="ARBA" id="ARBA00023125"/>
    </source>
</evidence>
<dbReference type="Gene3D" id="1.10.443.10">
    <property type="entry name" value="Intergrase catalytic core"/>
    <property type="match status" value="1"/>
</dbReference>
<dbReference type="Proteomes" id="UP001163336">
    <property type="component" value="Chromosome"/>
</dbReference>
<reference evidence="8" key="1">
    <citation type="submission" date="2022-11" db="EMBL/GenBank/DDBJ databases">
        <title>Isolation and characterization of PLA-degrading bacterium Massilia sp. from Antarctic soil.</title>
        <authorList>
            <person name="Sato K."/>
            <person name="Gomez-Fuentes C."/>
            <person name="Ahmad S.A."/>
            <person name="Zulkharnain A."/>
        </authorList>
    </citation>
    <scope>NUCLEOTIDE SEQUENCE</scope>
    <source>
        <strain evidence="8">N-3</strain>
    </source>
</reference>
<keyword evidence="2" id="KW-0229">DNA integration</keyword>
<evidence type="ECO:0000259" key="7">
    <source>
        <dbReference type="PROSITE" id="PS51900"/>
    </source>
</evidence>
<name>A0ABM8C763_9BURK</name>
<dbReference type="InterPro" id="IPR011010">
    <property type="entry name" value="DNA_brk_join_enz"/>
</dbReference>
<keyword evidence="4" id="KW-0233">DNA recombination</keyword>
<evidence type="ECO:0000313" key="8">
    <source>
        <dbReference type="EMBL" id="BDT59089.1"/>
    </source>
</evidence>
<accession>A0ABM8C763</accession>